<keyword evidence="2" id="KW-1185">Reference proteome</keyword>
<reference evidence="1 2" key="1">
    <citation type="submission" date="2023-09" db="EMBL/GenBank/DDBJ databases">
        <authorList>
            <person name="Rey-Velasco X."/>
        </authorList>
    </citation>
    <scope>NUCLEOTIDE SEQUENCE [LARGE SCALE GENOMIC DNA]</scope>
    <source>
        <strain evidence="1 2">F363</strain>
    </source>
</reference>
<evidence type="ECO:0000313" key="1">
    <source>
        <dbReference type="EMBL" id="MDT0642511.1"/>
    </source>
</evidence>
<evidence type="ECO:0000313" key="2">
    <source>
        <dbReference type="Proteomes" id="UP001262889"/>
    </source>
</evidence>
<dbReference type="EMBL" id="JAVRHQ010000005">
    <property type="protein sequence ID" value="MDT0642511.1"/>
    <property type="molecule type" value="Genomic_DNA"/>
</dbReference>
<dbReference type="SUPFAM" id="SSF53448">
    <property type="entry name" value="Nucleotide-diphospho-sugar transferases"/>
    <property type="match status" value="1"/>
</dbReference>
<dbReference type="RefSeq" id="WP_311534177.1">
    <property type="nucleotide sequence ID" value="NZ_JAVRHQ010000005.1"/>
</dbReference>
<gene>
    <name evidence="1" type="ORF">RM553_06660</name>
</gene>
<sequence>MNKENPLITLYGSNYIDNDWTIPCMKSWGNIQNISSSQFYVLPDNTLSSREEVVFSSMNFQVLNSNSVVEDFLTDYPCLKEIRIKDSTWRKVIDAAILFPKVEKITIIDTDVYIKDKVILPMNGFDIAYMREDVPAYRGKWNIAWNEKMVPALNAGLITVNPKVIDFAYLEEIVSKYFKTCKDYWWSEQSAWSCLAGKSKRRVLFNGNQVKVTSGMRKRSVVEIQRNGYKYFGKKGMINSFEEFRHLLKGGSIFHFAGPGKYMFKNSLSEFNKTGQSELVQINTEEEDTLNLMDKFFISMRLYFKENFS</sequence>
<proteinExistence type="predicted"/>
<comment type="caution">
    <text evidence="1">The sequence shown here is derived from an EMBL/GenBank/DDBJ whole genome shotgun (WGS) entry which is preliminary data.</text>
</comment>
<organism evidence="1 2">
    <name type="scientific">Autumnicola tepida</name>
    <dbReference type="NCBI Taxonomy" id="3075595"/>
    <lineage>
        <taxon>Bacteria</taxon>
        <taxon>Pseudomonadati</taxon>
        <taxon>Bacteroidota</taxon>
        <taxon>Flavobacteriia</taxon>
        <taxon>Flavobacteriales</taxon>
        <taxon>Flavobacteriaceae</taxon>
        <taxon>Autumnicola</taxon>
    </lineage>
</organism>
<accession>A0ABU3C883</accession>
<dbReference type="Gene3D" id="3.90.550.10">
    <property type="entry name" value="Spore Coat Polysaccharide Biosynthesis Protein SpsA, Chain A"/>
    <property type="match status" value="1"/>
</dbReference>
<name>A0ABU3C883_9FLAO</name>
<dbReference type="Proteomes" id="UP001262889">
    <property type="component" value="Unassembled WGS sequence"/>
</dbReference>
<protein>
    <submittedName>
        <fullName evidence="1">Uncharacterized protein</fullName>
    </submittedName>
</protein>
<dbReference type="InterPro" id="IPR029044">
    <property type="entry name" value="Nucleotide-diphossugar_trans"/>
</dbReference>